<dbReference type="STRING" id="1796497.GCE9029_02430"/>
<sequence>MIRIIILLATLLLSFAAQAEDYRVQVGDQIAIMLPGEVTLNKEFQIDRQGRLTLPEVGMIEATGMTEAELDTAVKETLSAVIRDLSSLQVFVSKRQLLVTIEGYVEEPGEFTLNQNASVQMALYAAGGLRAGAQLDRFQLRRGEEVVIFDYKKFLDTGDSSILPELRSLDTLFIPVSPMIGNIEQTFDPTALADSGDAAEDREAIKVFGEVLRPGSFSAKDENNLVDMLMRAGGVTRYAAVEQIRVISGNEPKIFDLKKYLDSGDESLLPNIVAGATIFVPKQEEEIKAGSNIVYVMGEVAKPGAYEGKEEATFIDILANAGGPNRFADSRQIRIIRRDGSTVPFDLSEFTDGRMTGPMPAIKPGDAIFVPEKLDQNEKSWLKVAPSRAVRVIGEVLRPSRVEWSDEMSLLDLLAHVGGPTSRADTSRIEVVTPIGGNRTKTYVLNLDTFINEGRPDSELPEIRAGSTVRVHDLPDDPVDNKSKWIRQSSDSSIYVFGQVGAPGRYRFTEEMHFLDILSAADGPTADADLHNIRITHLDGKHARVSRLNLALFFETGDSNLLPEVNIGDTIYIPEKDRNWLDRPKEETIRVLGAVNRPGRYNFDDHMTILDLLAEAGGTSNNAYVEKITVVNLSCCRDQARTFNLSEFSRTARFQDLPVLRAGDTVYIPSKDESTAEKIRQGITDLFQLAGIAALIGVL</sequence>
<dbReference type="InterPro" id="IPR049712">
    <property type="entry name" value="Poly_export"/>
</dbReference>
<dbReference type="Gene3D" id="3.10.560.10">
    <property type="entry name" value="Outer membrane lipoprotein wza domain like"/>
    <property type="match status" value="6"/>
</dbReference>
<keyword evidence="10" id="KW-0626">Porin</keyword>
<accession>A0A128F4E9</accession>
<evidence type="ECO:0000256" key="8">
    <source>
        <dbReference type="ARBA" id="ARBA00023047"/>
    </source>
</evidence>
<feature type="chain" id="PRO_5007282023" evidence="15">
    <location>
        <begin position="20"/>
        <end position="699"/>
    </location>
</feature>
<evidence type="ECO:0000256" key="5">
    <source>
        <dbReference type="ARBA" id="ARBA00022597"/>
    </source>
</evidence>
<comment type="subcellular location">
    <subcellularLocation>
        <location evidence="1">Cell outer membrane</location>
        <topology evidence="1">Multi-pass membrane protein</topology>
    </subcellularLocation>
</comment>
<dbReference type="Gene3D" id="3.30.1950.10">
    <property type="entry name" value="wza like domain"/>
    <property type="match status" value="1"/>
</dbReference>
<feature type="domain" description="SLBB" evidence="18">
    <location>
        <begin position="494"/>
        <end position="560"/>
    </location>
</feature>
<keyword evidence="5" id="KW-0762">Sugar transport</keyword>
<keyword evidence="14" id="KW-0449">Lipoprotein</keyword>
<dbReference type="AlphaFoldDB" id="A0A128F4E9"/>
<dbReference type="Pfam" id="PF22461">
    <property type="entry name" value="SLBB_2"/>
    <property type="match status" value="1"/>
</dbReference>
<evidence type="ECO:0000256" key="1">
    <source>
        <dbReference type="ARBA" id="ARBA00004571"/>
    </source>
</evidence>
<feature type="signal peptide" evidence="15">
    <location>
        <begin position="1"/>
        <end position="19"/>
    </location>
</feature>
<organism evidence="19 20">
    <name type="scientific">Grimontia celer</name>
    <dbReference type="NCBI Taxonomy" id="1796497"/>
    <lineage>
        <taxon>Bacteria</taxon>
        <taxon>Pseudomonadati</taxon>
        <taxon>Pseudomonadota</taxon>
        <taxon>Gammaproteobacteria</taxon>
        <taxon>Vibrionales</taxon>
        <taxon>Vibrionaceae</taxon>
        <taxon>Grimontia</taxon>
    </lineage>
</organism>
<dbReference type="Pfam" id="PF02563">
    <property type="entry name" value="Poly_export"/>
    <property type="match status" value="1"/>
</dbReference>
<evidence type="ECO:0000259" key="18">
    <source>
        <dbReference type="Pfam" id="PF22461"/>
    </source>
</evidence>
<dbReference type="OrthoDB" id="9808948at2"/>
<protein>
    <submittedName>
        <fullName evidence="19">Polysialic acid transport protein KpsD</fullName>
    </submittedName>
</protein>
<evidence type="ECO:0000256" key="15">
    <source>
        <dbReference type="SAM" id="SignalP"/>
    </source>
</evidence>
<keyword evidence="4" id="KW-1134">Transmembrane beta strand</keyword>
<evidence type="ECO:0000313" key="20">
    <source>
        <dbReference type="Proteomes" id="UP000071641"/>
    </source>
</evidence>
<proteinExistence type="inferred from homology"/>
<evidence type="ECO:0000256" key="3">
    <source>
        <dbReference type="ARBA" id="ARBA00022448"/>
    </source>
</evidence>
<dbReference type="GO" id="GO:0015159">
    <property type="term" value="F:polysaccharide transmembrane transporter activity"/>
    <property type="evidence" value="ECO:0007669"/>
    <property type="project" value="InterPro"/>
</dbReference>
<evidence type="ECO:0000256" key="11">
    <source>
        <dbReference type="ARBA" id="ARBA00023136"/>
    </source>
</evidence>
<reference evidence="20" key="1">
    <citation type="submission" date="2016-02" db="EMBL/GenBank/DDBJ databases">
        <authorList>
            <person name="Rodrigo-Torres Lidia"/>
            <person name="Arahal R.David."/>
        </authorList>
    </citation>
    <scope>NUCLEOTIDE SEQUENCE [LARGE SCALE GENOMIC DNA]</scope>
    <source>
        <strain evidence="20">CECT 9029</strain>
    </source>
</reference>
<dbReference type="GO" id="GO:0009279">
    <property type="term" value="C:cell outer membrane"/>
    <property type="evidence" value="ECO:0007669"/>
    <property type="project" value="UniProtKB-SubCell"/>
</dbReference>
<dbReference type="GO" id="GO:0046930">
    <property type="term" value="C:pore complex"/>
    <property type="evidence" value="ECO:0007669"/>
    <property type="project" value="UniProtKB-KW"/>
</dbReference>
<evidence type="ECO:0000259" key="17">
    <source>
        <dbReference type="Pfam" id="PF10531"/>
    </source>
</evidence>
<keyword evidence="8" id="KW-0625">Polysaccharide transport</keyword>
<evidence type="ECO:0000256" key="7">
    <source>
        <dbReference type="ARBA" id="ARBA00022729"/>
    </source>
</evidence>
<dbReference type="RefSeq" id="WP_062663501.1">
    <property type="nucleotide sequence ID" value="NZ_FIZX01000002.1"/>
</dbReference>
<feature type="domain" description="Soluble ligand binding" evidence="17">
    <location>
        <begin position="99"/>
        <end position="147"/>
    </location>
</feature>
<evidence type="ECO:0000256" key="10">
    <source>
        <dbReference type="ARBA" id="ARBA00023114"/>
    </source>
</evidence>
<dbReference type="PANTHER" id="PTHR33619:SF3">
    <property type="entry name" value="POLYSACCHARIDE EXPORT PROTEIN GFCE-RELATED"/>
    <property type="match status" value="1"/>
</dbReference>
<keyword evidence="3" id="KW-0813">Transport</keyword>
<dbReference type="InterPro" id="IPR003715">
    <property type="entry name" value="Poly_export_N"/>
</dbReference>
<evidence type="ECO:0000256" key="12">
    <source>
        <dbReference type="ARBA" id="ARBA00023139"/>
    </source>
</evidence>
<evidence type="ECO:0000259" key="16">
    <source>
        <dbReference type="Pfam" id="PF02563"/>
    </source>
</evidence>
<feature type="domain" description="Polysaccharide export protein N-terminal" evidence="16">
    <location>
        <begin position="17"/>
        <end position="85"/>
    </location>
</feature>
<dbReference type="Pfam" id="PF10531">
    <property type="entry name" value="SLBB"/>
    <property type="match status" value="5"/>
</dbReference>
<evidence type="ECO:0000256" key="9">
    <source>
        <dbReference type="ARBA" id="ARBA00023065"/>
    </source>
</evidence>
<feature type="domain" description="Soluble ligand binding" evidence="17">
    <location>
        <begin position="293"/>
        <end position="345"/>
    </location>
</feature>
<feature type="domain" description="Soluble ligand binding" evidence="17">
    <location>
        <begin position="589"/>
        <end position="632"/>
    </location>
</feature>
<evidence type="ECO:0000256" key="2">
    <source>
        <dbReference type="ARBA" id="ARBA00009450"/>
    </source>
</evidence>
<dbReference type="PANTHER" id="PTHR33619">
    <property type="entry name" value="POLYSACCHARIDE EXPORT PROTEIN GFCE-RELATED"/>
    <property type="match status" value="1"/>
</dbReference>
<dbReference type="GO" id="GO:0006811">
    <property type="term" value="P:monoatomic ion transport"/>
    <property type="evidence" value="ECO:0007669"/>
    <property type="project" value="UniProtKB-KW"/>
</dbReference>
<name>A0A128F4E9_9GAMM</name>
<keyword evidence="12" id="KW-0564">Palmitate</keyword>
<keyword evidence="9" id="KW-0406">Ion transport</keyword>
<dbReference type="InterPro" id="IPR019554">
    <property type="entry name" value="Soluble_ligand-bd"/>
</dbReference>
<dbReference type="InterPro" id="IPR054765">
    <property type="entry name" value="SLBB_dom"/>
</dbReference>
<evidence type="ECO:0000256" key="14">
    <source>
        <dbReference type="ARBA" id="ARBA00023288"/>
    </source>
</evidence>
<dbReference type="EMBL" id="FIZX01000002">
    <property type="protein sequence ID" value="CZF81156.1"/>
    <property type="molecule type" value="Genomic_DNA"/>
</dbReference>
<feature type="domain" description="Soluble ligand binding" evidence="17">
    <location>
        <begin position="206"/>
        <end position="251"/>
    </location>
</feature>
<keyword evidence="11" id="KW-0472">Membrane</keyword>
<dbReference type="Proteomes" id="UP000071641">
    <property type="component" value="Unassembled WGS sequence"/>
</dbReference>
<keyword evidence="6" id="KW-0812">Transmembrane</keyword>
<keyword evidence="7 15" id="KW-0732">Signal</keyword>
<dbReference type="GO" id="GO:0015288">
    <property type="term" value="F:porin activity"/>
    <property type="evidence" value="ECO:0007669"/>
    <property type="project" value="UniProtKB-KW"/>
</dbReference>
<evidence type="ECO:0000256" key="13">
    <source>
        <dbReference type="ARBA" id="ARBA00023237"/>
    </source>
</evidence>
<feature type="domain" description="Soluble ligand binding" evidence="17">
    <location>
        <begin position="390"/>
        <end position="437"/>
    </location>
</feature>
<keyword evidence="13" id="KW-0998">Cell outer membrane</keyword>
<evidence type="ECO:0000313" key="19">
    <source>
        <dbReference type="EMBL" id="CZF81156.1"/>
    </source>
</evidence>
<keyword evidence="20" id="KW-1185">Reference proteome</keyword>
<comment type="similarity">
    <text evidence="2">Belongs to the BexD/CtrA/VexA family.</text>
</comment>
<evidence type="ECO:0000256" key="6">
    <source>
        <dbReference type="ARBA" id="ARBA00022692"/>
    </source>
</evidence>
<evidence type="ECO:0000256" key="4">
    <source>
        <dbReference type="ARBA" id="ARBA00022452"/>
    </source>
</evidence>
<gene>
    <name evidence="19" type="primary">kpsD_2</name>
    <name evidence="19" type="ORF">GCE9029_02430</name>
</gene>